<sequence length="400" mass="43755">MPKTGRTAGKVLTGVRVEPFRGWRVAPERLRDLAGRYATPWGQLGDSWDGVAEETANVLRSWQRSGTLVRENRPAVYAYEQTGPHGAQRGVLASVHLDSRLLPREDVIPERAAAIARVMGTGRLNLDPLLLGYPGTGTVSAHLDAISLHRPIAEVLGSDGQRHRLWRITQPAVHAEIADELARVPALIADGHHRWVAARQLRRELHAAGDGPGPWDFVEALLVDTRRSQIRISPVHRVLPFVDPWSAMDAASRAFRVTRLHGDITEWLPTLRQTAGRTVAFAAVTELGAFLLTDPHEGLLADALRCVPAGLHNLHVVVLHHALLGALWGVPDVPEEIHYEPSPSRAVRRVREQGGVAVLLAPPRQEDLRGVLAAGLRLPRKSTAFGAGPHPGLVLRTFDD</sequence>
<dbReference type="PANTHER" id="PTHR36454:SF1">
    <property type="entry name" value="DUF1015 DOMAIN-CONTAINING PROTEIN"/>
    <property type="match status" value="1"/>
</dbReference>
<dbReference type="RefSeq" id="WP_263252423.1">
    <property type="nucleotide sequence ID" value="NZ_BAABLT010000001.1"/>
</dbReference>
<evidence type="ECO:0000313" key="2">
    <source>
        <dbReference type="Proteomes" id="UP001597018"/>
    </source>
</evidence>
<reference evidence="2" key="1">
    <citation type="journal article" date="2019" name="Int. J. Syst. Evol. Microbiol.">
        <title>The Global Catalogue of Microorganisms (GCM) 10K type strain sequencing project: providing services to taxonomists for standard genome sequencing and annotation.</title>
        <authorList>
            <consortium name="The Broad Institute Genomics Platform"/>
            <consortium name="The Broad Institute Genome Sequencing Center for Infectious Disease"/>
            <person name="Wu L."/>
            <person name="Ma J."/>
        </authorList>
    </citation>
    <scope>NUCLEOTIDE SEQUENCE [LARGE SCALE GENOMIC DNA]</scope>
    <source>
        <strain evidence="2">CCUG 56401</strain>
    </source>
</reference>
<accession>A0ABW3FTQ6</accession>
<dbReference type="InterPro" id="IPR008323">
    <property type="entry name" value="UCP033563"/>
</dbReference>
<gene>
    <name evidence="1" type="ORF">ACFQ16_08050</name>
</gene>
<dbReference type="Proteomes" id="UP001597018">
    <property type="component" value="Unassembled WGS sequence"/>
</dbReference>
<dbReference type="Pfam" id="PF06245">
    <property type="entry name" value="DUF1015"/>
    <property type="match status" value="1"/>
</dbReference>
<dbReference type="PANTHER" id="PTHR36454">
    <property type="entry name" value="LMO2823 PROTEIN"/>
    <property type="match status" value="1"/>
</dbReference>
<name>A0ABW3FTQ6_9PSEU</name>
<organism evidence="1 2">
    <name type="scientific">Saccharopolyspora rosea</name>
    <dbReference type="NCBI Taxonomy" id="524884"/>
    <lineage>
        <taxon>Bacteria</taxon>
        <taxon>Bacillati</taxon>
        <taxon>Actinomycetota</taxon>
        <taxon>Actinomycetes</taxon>
        <taxon>Pseudonocardiales</taxon>
        <taxon>Pseudonocardiaceae</taxon>
        <taxon>Saccharopolyspora</taxon>
    </lineage>
</organism>
<proteinExistence type="predicted"/>
<dbReference type="EMBL" id="JBHTIW010000003">
    <property type="protein sequence ID" value="MFD0919692.1"/>
    <property type="molecule type" value="Genomic_DNA"/>
</dbReference>
<keyword evidence="2" id="KW-1185">Reference proteome</keyword>
<comment type="caution">
    <text evidence="1">The sequence shown here is derived from an EMBL/GenBank/DDBJ whole genome shotgun (WGS) entry which is preliminary data.</text>
</comment>
<protein>
    <submittedName>
        <fullName evidence="1">DUF1015 domain-containing protein</fullName>
    </submittedName>
</protein>
<evidence type="ECO:0000313" key="1">
    <source>
        <dbReference type="EMBL" id="MFD0919692.1"/>
    </source>
</evidence>